<reference evidence="2" key="1">
    <citation type="submission" date="2017-04" db="EMBL/GenBank/DDBJ databases">
        <title>Genome deletions in a multicellular cyanobacterial endosymbiont for morphological adaptation in marine diatoms.</title>
        <authorList>
            <person name="Wang Y."/>
            <person name="Gao H."/>
            <person name="Li R."/>
            <person name="Xu X."/>
        </authorList>
    </citation>
    <scope>NUCLEOTIDE SEQUENCE</scope>
    <source>
        <strain evidence="2">FACHB 800</strain>
    </source>
</reference>
<keyword evidence="3" id="KW-1185">Reference proteome</keyword>
<dbReference type="EMBL" id="CP021056">
    <property type="protein sequence ID" value="QXE24253.1"/>
    <property type="molecule type" value="Genomic_DNA"/>
</dbReference>
<name>A0A975Y5I2_9NOST</name>
<proteinExistence type="predicted"/>
<dbReference type="Proteomes" id="UP000683511">
    <property type="component" value="Chromosome"/>
</dbReference>
<evidence type="ECO:0000256" key="1">
    <source>
        <dbReference type="SAM" id="SignalP"/>
    </source>
</evidence>
<gene>
    <name evidence="2" type="ORF">B6N60_02957</name>
</gene>
<dbReference type="KEGG" id="rsin:B6N60_02957"/>
<protein>
    <submittedName>
        <fullName evidence="2">Uncharacterized protein</fullName>
    </submittedName>
</protein>
<evidence type="ECO:0000313" key="2">
    <source>
        <dbReference type="EMBL" id="QXE24253.1"/>
    </source>
</evidence>
<dbReference type="RefSeq" id="WP_190607697.1">
    <property type="nucleotide sequence ID" value="NZ_CP021056.1"/>
</dbReference>
<dbReference type="AlphaFoldDB" id="A0A975Y5I2"/>
<accession>A0A975Y5I2</accession>
<feature type="signal peptide" evidence="1">
    <location>
        <begin position="1"/>
        <end position="22"/>
    </location>
</feature>
<evidence type="ECO:0000313" key="3">
    <source>
        <dbReference type="Proteomes" id="UP000683511"/>
    </source>
</evidence>
<keyword evidence="1" id="KW-0732">Signal</keyword>
<feature type="chain" id="PRO_5037179684" evidence="1">
    <location>
        <begin position="23"/>
        <end position="145"/>
    </location>
</feature>
<sequence length="145" mass="16609">MQLLKYVIPISCLSIITTPVLAQSQQKKWVDFGQTNSGEIIKLNENSVKFEIMLADDTLNNEDGFYSDNDKYPKVKVVVFEYNIGGRKRNAYTKSCDYGKLTTNPSWKTYTTFIDYWPQYFLISADSVASQNMLQRVCTLSLSSQ</sequence>
<organism evidence="2 3">
    <name type="scientific">Richelia sinica FACHB-800</name>
    <dbReference type="NCBI Taxonomy" id="1357546"/>
    <lineage>
        <taxon>Bacteria</taxon>
        <taxon>Bacillati</taxon>
        <taxon>Cyanobacteriota</taxon>
        <taxon>Cyanophyceae</taxon>
        <taxon>Nostocales</taxon>
        <taxon>Nostocaceae</taxon>
        <taxon>Richelia</taxon>
    </lineage>
</organism>